<evidence type="ECO:0000313" key="2">
    <source>
        <dbReference type="Proteomes" id="UP000478183"/>
    </source>
</evidence>
<dbReference type="Proteomes" id="UP000478183">
    <property type="component" value="Unassembled WGS sequence"/>
</dbReference>
<comment type="caution">
    <text evidence="1">The sequence shown here is derived from an EMBL/GenBank/DDBJ whole genome shotgun (WGS) entry which is preliminary data.</text>
</comment>
<reference evidence="1 2" key="1">
    <citation type="submission" date="2019-11" db="EMBL/GenBank/DDBJ databases">
        <authorList>
            <person name="Dong K."/>
        </authorList>
    </citation>
    <scope>NUCLEOTIDE SEQUENCE [LARGE SCALE GENOMIC DNA]</scope>
    <source>
        <strain evidence="1 2">NBRC 111993</strain>
    </source>
</reference>
<proteinExistence type="predicted"/>
<dbReference type="RefSeq" id="WP_155096111.1">
    <property type="nucleotide sequence ID" value="NZ_WMIE01000008.1"/>
</dbReference>
<organism evidence="1 2">
    <name type="scientific">Paracoccus aestuariivivens</name>
    <dbReference type="NCBI Taxonomy" id="1820333"/>
    <lineage>
        <taxon>Bacteria</taxon>
        <taxon>Pseudomonadati</taxon>
        <taxon>Pseudomonadota</taxon>
        <taxon>Alphaproteobacteria</taxon>
        <taxon>Rhodobacterales</taxon>
        <taxon>Paracoccaceae</taxon>
        <taxon>Paracoccus</taxon>
    </lineage>
</organism>
<accession>A0A6L6J9R1</accession>
<dbReference type="OrthoDB" id="5464992at2"/>
<evidence type="ECO:0008006" key="3">
    <source>
        <dbReference type="Google" id="ProtNLM"/>
    </source>
</evidence>
<protein>
    <recommendedName>
        <fullName evidence="3">DUF1834 family protein</fullName>
    </recommendedName>
</protein>
<evidence type="ECO:0000313" key="1">
    <source>
        <dbReference type="EMBL" id="MTH78750.1"/>
    </source>
</evidence>
<name>A0A6L6J9R1_9RHOB</name>
<dbReference type="EMBL" id="WMIE01000008">
    <property type="protein sequence ID" value="MTH78750.1"/>
    <property type="molecule type" value="Genomic_DNA"/>
</dbReference>
<gene>
    <name evidence="1" type="ORF">GL286_13540</name>
</gene>
<dbReference type="AlphaFoldDB" id="A0A6L6J9R1"/>
<sequence length="179" mass="19481">MTQPDTAIDLATMISSITASISAAVPRLQMVEAYPEIRLNLPTPACLVELIELEPVDNPGTEQLAVLARFEAYILVAFRELDAKVQVAKLAAAVAHHVQGERWGLPVEPATIAAIAPSDFEPELDQFEIWAVEWHQTIHIGESVWQSDGPVPRQVLASWSPEIGADYESDYSDIVGGAP</sequence>
<keyword evidence="2" id="KW-1185">Reference proteome</keyword>